<dbReference type="KEGG" id="pno:SNOG_00845"/>
<dbReference type="InParanoid" id="Q0V569"/>
<dbReference type="OMA" id="CETFSER"/>
<dbReference type="RefSeq" id="XP_001791516.1">
    <property type="nucleotide sequence ID" value="XM_001791464.1"/>
</dbReference>
<dbReference type="Proteomes" id="UP000001055">
    <property type="component" value="Unassembled WGS sequence"/>
</dbReference>
<gene>
    <name evidence="1" type="ORF">SNOG_00845</name>
</gene>
<organism evidence="1 2">
    <name type="scientific">Phaeosphaeria nodorum (strain SN15 / ATCC MYA-4574 / FGSC 10173)</name>
    <name type="common">Glume blotch fungus</name>
    <name type="synonym">Parastagonospora nodorum</name>
    <dbReference type="NCBI Taxonomy" id="321614"/>
    <lineage>
        <taxon>Eukaryota</taxon>
        <taxon>Fungi</taxon>
        <taxon>Dikarya</taxon>
        <taxon>Ascomycota</taxon>
        <taxon>Pezizomycotina</taxon>
        <taxon>Dothideomycetes</taxon>
        <taxon>Pleosporomycetidae</taxon>
        <taxon>Pleosporales</taxon>
        <taxon>Pleosporineae</taxon>
        <taxon>Phaeosphaeriaceae</taxon>
        <taxon>Parastagonospora</taxon>
    </lineage>
</organism>
<evidence type="ECO:0000313" key="1">
    <source>
        <dbReference type="EMBL" id="EAT92340.1"/>
    </source>
</evidence>
<name>Q0V569_PHANO</name>
<reference evidence="2" key="1">
    <citation type="journal article" date="2007" name="Plant Cell">
        <title>Dothideomycete-plant interactions illuminated by genome sequencing and EST analysis of the wheat pathogen Stagonospora nodorum.</title>
        <authorList>
            <person name="Hane J.K."/>
            <person name="Lowe R.G."/>
            <person name="Solomon P.S."/>
            <person name="Tan K.C."/>
            <person name="Schoch C.L."/>
            <person name="Spatafora J.W."/>
            <person name="Crous P.W."/>
            <person name="Kodira C."/>
            <person name="Birren B.W."/>
            <person name="Galagan J.E."/>
            <person name="Torriani S.F."/>
            <person name="McDonald B.A."/>
            <person name="Oliver R.P."/>
        </authorList>
    </citation>
    <scope>NUCLEOTIDE SEQUENCE [LARGE SCALE GENOMIC DNA]</scope>
    <source>
        <strain evidence="2">SN15 / ATCC MYA-4574 / FGSC 10173</strain>
    </source>
</reference>
<dbReference type="GeneID" id="5968480"/>
<sequence length="312" mass="31345">MAAQSVTVTTTLTPATVTLPGSSAQAAPTVTVAVTTTLSASVVTVAVTSTLTPSASPSTVTQSFTEPKYLRIEDSLTKYPATVTTTSTLNGVTTITPASVTSTVTPAPVTSTVTPAPITSTITTTFTTNPALLALATTLTTTTTTTVTSTYTCPTNQAVGNPSFEPSSLSPWIQLSAGTVTSGRINGGSGLSSFAYKFTIDSANPNLPQRIVQPISLCPGSTYSMSFNSRQSTATGSISVIGSVQVGSGALVQMAGGQVTGGLTYAAAGSVASLSVPAGQVPVAAVVIMEATFSGSLGVKEAYIDEVYLTRS</sequence>
<accession>Q0V569</accession>
<dbReference type="AlphaFoldDB" id="Q0V569"/>
<protein>
    <recommendedName>
        <fullName evidence="3">CBM-cenC domain-containing protein</fullName>
    </recommendedName>
</protein>
<proteinExistence type="predicted"/>
<evidence type="ECO:0000313" key="2">
    <source>
        <dbReference type="Proteomes" id="UP000001055"/>
    </source>
</evidence>
<dbReference type="EMBL" id="CH445325">
    <property type="protein sequence ID" value="EAT92340.1"/>
    <property type="molecule type" value="Genomic_DNA"/>
</dbReference>
<dbReference type="VEuPathDB" id="FungiDB:JI435_426760"/>
<evidence type="ECO:0008006" key="3">
    <source>
        <dbReference type="Google" id="ProtNLM"/>
    </source>
</evidence>